<accession>A0AAE9MRK9</accession>
<protein>
    <submittedName>
        <fullName evidence="2">Phosphoprotein</fullName>
    </submittedName>
</protein>
<feature type="region of interest" description="Disordered" evidence="1">
    <location>
        <begin position="23"/>
        <end position="52"/>
    </location>
</feature>
<reference evidence="2" key="1">
    <citation type="journal article" date="2022" name="bioRxiv">
        <title>In-depth study of tomato and weed viromes reveals undiscovered plant virus diversity in an agroecosystem.</title>
        <authorList>
            <person name="Rivarez M.P.S."/>
            <person name="Pecman A."/>
            <person name="Bacnik K."/>
            <person name="Maksimovic Carvalho Ferreira O."/>
            <person name="Vucurovic A."/>
            <person name="Seljak G."/>
            <person name="Mehle N."/>
            <person name="Gutierrez-Aguirre I."/>
            <person name="Ravnikar M."/>
            <person name="Kutnjak D."/>
        </authorList>
    </citation>
    <scope>NUCLEOTIDE SEQUENCE</scope>
    <source>
        <strain evidence="2">PLE20SW</strain>
    </source>
</reference>
<feature type="region of interest" description="Disordered" evidence="1">
    <location>
        <begin position="211"/>
        <end position="240"/>
    </location>
</feature>
<sequence>MAAEPSFDDLDYGLDNNHAVLSDSHFDNHGAEDDDTYNKIPDEPVPIDEEGNEGDLVDYIGIKKSLEEAGKDFGVPITQEMENYVIAMSSSYNPSGDALMWFVAALSYQNNTKTLPNMISLIEDMRAEVKSLQGVNRSLTVTSGDIIKKMTGVKDDILTGFEGLRRSVLDKIVAIPTQIEAAVSGVQSEPKKKDFGKGVNVAKKSIPSTGHKQEWVVKEASPDGGETSKASEGGKRTSNAAVGSLQSARVKCLKRAGVSPALIKALPDTVLEKLLTSAELMVLVEDWDSEEGDIVREDLDMRVLMLENDLFS</sequence>
<dbReference type="EMBL" id="OL472125">
    <property type="protein sequence ID" value="UTQ50613.1"/>
    <property type="molecule type" value="Viral_cRNA"/>
</dbReference>
<dbReference type="Proteomes" id="UP001256108">
    <property type="component" value="Segment"/>
</dbReference>
<proteinExistence type="predicted"/>
<feature type="compositionally biased region" description="Basic and acidic residues" evidence="1">
    <location>
        <begin position="211"/>
        <end position="221"/>
    </location>
</feature>
<evidence type="ECO:0000313" key="3">
    <source>
        <dbReference type="Proteomes" id="UP001256108"/>
    </source>
</evidence>
<gene>
    <name evidence="2" type="primary">P</name>
</gene>
<feature type="compositionally biased region" description="Basic and acidic residues" evidence="1">
    <location>
        <begin position="24"/>
        <end position="42"/>
    </location>
</feature>
<evidence type="ECO:0000313" key="2">
    <source>
        <dbReference type="EMBL" id="UTQ50613.1"/>
    </source>
</evidence>
<evidence type="ECO:0000256" key="1">
    <source>
        <dbReference type="SAM" id="MobiDB-lite"/>
    </source>
</evidence>
<keyword evidence="3" id="KW-1185">Reference proteome</keyword>
<organism evidence="2 3">
    <name type="scientific">Taraxacum cytorhabdovirus 1</name>
    <dbReference type="NCBI Taxonomy" id="2950880"/>
    <lineage>
        <taxon>Viruses</taxon>
        <taxon>Riboviria</taxon>
        <taxon>Orthornavirae</taxon>
        <taxon>Negarnaviricota</taxon>
        <taxon>Haploviricotina</taxon>
        <taxon>Monjiviricetes</taxon>
        <taxon>Mononegavirales</taxon>
        <taxon>Rhabdoviridae</taxon>
        <taxon>Betarhabdovirinae</taxon>
        <taxon>Alphacytorhabdovirus</taxon>
        <taxon>Alphacytorhabdovirus taraxaci</taxon>
    </lineage>
</organism>
<name>A0AAE9MRK9_9RHAB</name>